<dbReference type="AlphaFoldDB" id="A0A1X7AQI6"/>
<dbReference type="PANTHER" id="PTHR44154">
    <property type="entry name" value="QUINONE OXIDOREDUCTASE"/>
    <property type="match status" value="1"/>
</dbReference>
<dbReference type="GO" id="GO:0003960">
    <property type="term" value="F:quinone reductase (NADPH) activity"/>
    <property type="evidence" value="ECO:0007669"/>
    <property type="project" value="UniProtKB-EC"/>
</dbReference>
<dbReference type="InterPro" id="IPR011032">
    <property type="entry name" value="GroES-like_sf"/>
</dbReference>
<evidence type="ECO:0000256" key="1">
    <source>
        <dbReference type="ARBA" id="ARBA00022857"/>
    </source>
</evidence>
<sequence length="321" mass="33692">MIAVRQHQHGDIDQLHPEQVDIPQPGPGQVLIRLHAAGVNPVDTYIRAGTNGYSAAMPHTPGLDGAGIIEALGDDQHHFQKGDRVYVAGTITGTSAQYALARIDQVHPLPDNVSFEQGACLGIPCATAWRALFQRGQAKAGETVLIHGASGAVGLAAVQLALAAGLTVIGTAGTEQGRELIRQQGAHLVLDHHDDTHLEELLAWTHGKGVNLTLEMLANINLGHDLSALAFGGRVVVIGSRGTVTINPRDLMKRDASIVGMSLFNASADEMNSIHAALYAALASKTLQPVISKSFPLGRLGEAHTAVLEPGAQGNIVVTIE</sequence>
<dbReference type="InterPro" id="IPR051603">
    <property type="entry name" value="Zinc-ADH_QOR/CCCR"/>
</dbReference>
<dbReference type="CDD" id="cd08253">
    <property type="entry name" value="zeta_crystallin"/>
    <property type="match status" value="1"/>
</dbReference>
<evidence type="ECO:0000256" key="2">
    <source>
        <dbReference type="SAM" id="MobiDB-lite"/>
    </source>
</evidence>
<dbReference type="SMART" id="SM00829">
    <property type="entry name" value="PKS_ER"/>
    <property type="match status" value="1"/>
</dbReference>
<keyword evidence="5" id="KW-1185">Reference proteome</keyword>
<dbReference type="InterPro" id="IPR013149">
    <property type="entry name" value="ADH-like_C"/>
</dbReference>
<protein>
    <submittedName>
        <fullName evidence="4">Quinone oxidoreductase 1</fullName>
        <ecNumber evidence="4">1.6.5.5</ecNumber>
    </submittedName>
</protein>
<name>A0A1X7AQI6_9GAMM</name>
<dbReference type="InterPro" id="IPR020843">
    <property type="entry name" value="ER"/>
</dbReference>
<accession>A0A1X7AQI6</accession>
<dbReference type="Gene3D" id="3.40.50.720">
    <property type="entry name" value="NAD(P)-binding Rossmann-like Domain"/>
    <property type="match status" value="1"/>
</dbReference>
<dbReference type="Proteomes" id="UP000196573">
    <property type="component" value="Unassembled WGS sequence"/>
</dbReference>
<dbReference type="OrthoDB" id="9785812at2"/>
<dbReference type="InterPro" id="IPR013154">
    <property type="entry name" value="ADH-like_N"/>
</dbReference>
<evidence type="ECO:0000313" key="5">
    <source>
        <dbReference type="Proteomes" id="UP000196573"/>
    </source>
</evidence>
<dbReference type="GO" id="GO:0003730">
    <property type="term" value="F:mRNA 3'-UTR binding"/>
    <property type="evidence" value="ECO:0007669"/>
    <property type="project" value="TreeGrafter"/>
</dbReference>
<dbReference type="InterPro" id="IPR036291">
    <property type="entry name" value="NAD(P)-bd_dom_sf"/>
</dbReference>
<feature type="domain" description="Enoyl reductase (ER)" evidence="3">
    <location>
        <begin position="10"/>
        <end position="318"/>
    </location>
</feature>
<evidence type="ECO:0000259" key="3">
    <source>
        <dbReference type="SMART" id="SM00829"/>
    </source>
</evidence>
<proteinExistence type="predicted"/>
<keyword evidence="1" id="KW-0521">NADP</keyword>
<dbReference type="GO" id="GO:0070402">
    <property type="term" value="F:NADPH binding"/>
    <property type="evidence" value="ECO:0007669"/>
    <property type="project" value="TreeGrafter"/>
</dbReference>
<dbReference type="Gene3D" id="3.90.180.10">
    <property type="entry name" value="Medium-chain alcohol dehydrogenases, catalytic domain"/>
    <property type="match status" value="1"/>
</dbReference>
<feature type="compositionally biased region" description="Basic and acidic residues" evidence="2">
    <location>
        <begin position="8"/>
        <end position="19"/>
    </location>
</feature>
<dbReference type="EC" id="1.6.5.5" evidence="4"/>
<dbReference type="SUPFAM" id="SSF50129">
    <property type="entry name" value="GroES-like"/>
    <property type="match status" value="1"/>
</dbReference>
<reference evidence="4 5" key="1">
    <citation type="submission" date="2017-03" db="EMBL/GenBank/DDBJ databases">
        <authorList>
            <person name="Afonso C.L."/>
            <person name="Miller P.J."/>
            <person name="Scott M.A."/>
            <person name="Spackman E."/>
            <person name="Goraichik I."/>
            <person name="Dimitrov K.M."/>
            <person name="Suarez D.L."/>
            <person name="Swayne D.E."/>
        </authorList>
    </citation>
    <scope>NUCLEOTIDE SEQUENCE [LARGE SCALE GENOMIC DNA]</scope>
    <source>
        <strain evidence="4">SB41UT1</strain>
    </source>
</reference>
<evidence type="ECO:0000313" key="4">
    <source>
        <dbReference type="EMBL" id="SMA50571.1"/>
    </source>
</evidence>
<dbReference type="GO" id="GO:0005829">
    <property type="term" value="C:cytosol"/>
    <property type="evidence" value="ECO:0007669"/>
    <property type="project" value="TreeGrafter"/>
</dbReference>
<dbReference type="SUPFAM" id="SSF51735">
    <property type="entry name" value="NAD(P)-binding Rossmann-fold domains"/>
    <property type="match status" value="1"/>
</dbReference>
<dbReference type="FunFam" id="3.40.50.720:FF:000244">
    <property type="entry name" value="quinone oxidoreductase"/>
    <property type="match status" value="1"/>
</dbReference>
<organism evidence="4 5">
    <name type="scientific">Parendozoicomonas haliclonae</name>
    <dbReference type="NCBI Taxonomy" id="1960125"/>
    <lineage>
        <taxon>Bacteria</taxon>
        <taxon>Pseudomonadati</taxon>
        <taxon>Pseudomonadota</taxon>
        <taxon>Gammaproteobacteria</taxon>
        <taxon>Oceanospirillales</taxon>
        <taxon>Endozoicomonadaceae</taxon>
        <taxon>Parendozoicomonas</taxon>
    </lineage>
</organism>
<keyword evidence="4" id="KW-0560">Oxidoreductase</keyword>
<dbReference type="PANTHER" id="PTHR44154:SF1">
    <property type="entry name" value="QUINONE OXIDOREDUCTASE"/>
    <property type="match status" value="1"/>
</dbReference>
<gene>
    <name evidence="4" type="primary">qorA</name>
    <name evidence="4" type="ORF">EHSB41UT_04382</name>
</gene>
<dbReference type="Pfam" id="PF08240">
    <property type="entry name" value="ADH_N"/>
    <property type="match status" value="1"/>
</dbReference>
<feature type="region of interest" description="Disordered" evidence="2">
    <location>
        <begin position="1"/>
        <end position="26"/>
    </location>
</feature>
<dbReference type="EMBL" id="FWPT01000013">
    <property type="protein sequence ID" value="SMA50571.1"/>
    <property type="molecule type" value="Genomic_DNA"/>
</dbReference>
<dbReference type="Pfam" id="PF00107">
    <property type="entry name" value="ADH_zinc_N"/>
    <property type="match status" value="1"/>
</dbReference>